<dbReference type="PANTHER" id="PTHR40275">
    <property type="entry name" value="SSL7038 PROTEIN"/>
    <property type="match status" value="1"/>
</dbReference>
<dbReference type="SUPFAM" id="SSF47413">
    <property type="entry name" value="lambda repressor-like DNA-binding domains"/>
    <property type="match status" value="1"/>
</dbReference>
<dbReference type="Gene3D" id="1.10.260.40">
    <property type="entry name" value="lambda repressor-like DNA-binding domains"/>
    <property type="match status" value="1"/>
</dbReference>
<dbReference type="EMBL" id="SRSC01000002">
    <property type="protein sequence ID" value="TGU72415.1"/>
    <property type="molecule type" value="Genomic_DNA"/>
</dbReference>
<evidence type="ECO:0000313" key="2">
    <source>
        <dbReference type="Proteomes" id="UP000306416"/>
    </source>
</evidence>
<sequence length="102" mass="10941">MTMPKKINVSDLPEFDLARQLTSEADIAAYITMVIEDGDAAELAHALGVAARARGMAEIAQAAGLTREALYKALRPGAHPRFDTISRVCSALGVRLVAQPRH</sequence>
<dbReference type="NCBIfam" id="TIGR02684">
    <property type="entry name" value="dnstrm_HI1420"/>
    <property type="match status" value="1"/>
</dbReference>
<gene>
    <name evidence="1" type="ORF">E4633_08900</name>
</gene>
<name>A0A4S1CFT9_9BACT</name>
<keyword evidence="2" id="KW-1185">Reference proteome</keyword>
<comment type="caution">
    <text evidence="1">The sequence shown here is derived from an EMBL/GenBank/DDBJ whole genome shotgun (WGS) entry which is preliminary data.</text>
</comment>
<protein>
    <submittedName>
        <fullName evidence="1">Putative addiction module antidote protein</fullName>
    </submittedName>
</protein>
<dbReference type="Pfam" id="PF21716">
    <property type="entry name" value="dnstrm_HI1420"/>
    <property type="match status" value="1"/>
</dbReference>
<dbReference type="GO" id="GO:0003677">
    <property type="term" value="F:DNA binding"/>
    <property type="evidence" value="ECO:0007669"/>
    <property type="project" value="InterPro"/>
</dbReference>
<dbReference type="InterPro" id="IPR014057">
    <property type="entry name" value="HI1420"/>
</dbReference>
<reference evidence="1 2" key="1">
    <citation type="submission" date="2019-04" db="EMBL/GenBank/DDBJ databases">
        <title>Geobacter oryzae sp. nov., ferric-reducing bacteria isolated from paddy soil.</title>
        <authorList>
            <person name="Xu Z."/>
            <person name="Masuda Y."/>
            <person name="Itoh H."/>
            <person name="Senoo K."/>
        </authorList>
    </citation>
    <scope>NUCLEOTIDE SEQUENCE [LARGE SCALE GENOMIC DNA]</scope>
    <source>
        <strain evidence="1 2">Red111</strain>
    </source>
</reference>
<evidence type="ECO:0000313" key="1">
    <source>
        <dbReference type="EMBL" id="TGU72415.1"/>
    </source>
</evidence>
<accession>A0A4S1CFT9</accession>
<dbReference type="InterPro" id="IPR010982">
    <property type="entry name" value="Lambda_DNA-bd_dom_sf"/>
</dbReference>
<dbReference type="Proteomes" id="UP000306416">
    <property type="component" value="Unassembled WGS sequence"/>
</dbReference>
<dbReference type="PANTHER" id="PTHR40275:SF1">
    <property type="entry name" value="SSL7038 PROTEIN"/>
    <property type="match status" value="1"/>
</dbReference>
<organism evidence="1 2">
    <name type="scientific">Geomonas terrae</name>
    <dbReference type="NCBI Taxonomy" id="2562681"/>
    <lineage>
        <taxon>Bacteria</taxon>
        <taxon>Pseudomonadati</taxon>
        <taxon>Thermodesulfobacteriota</taxon>
        <taxon>Desulfuromonadia</taxon>
        <taxon>Geobacterales</taxon>
        <taxon>Geobacteraceae</taxon>
        <taxon>Geomonas</taxon>
    </lineage>
</organism>
<proteinExistence type="predicted"/>
<dbReference type="AlphaFoldDB" id="A0A4S1CFT9"/>